<dbReference type="AlphaFoldDB" id="A0A6S5D7Z6"/>
<dbReference type="FunFam" id="3.20.20.450:FF:000001">
    <property type="entry name" value="Cyclic di-GMP phosphodiesterase yahA"/>
    <property type="match status" value="1"/>
</dbReference>
<dbReference type="EMBL" id="AP022038">
    <property type="protein sequence ID" value="BBR40949.1"/>
    <property type="molecule type" value="Genomic_DNA"/>
</dbReference>
<feature type="domain" description="EAL" evidence="11">
    <location>
        <begin position="257"/>
        <end position="509"/>
    </location>
</feature>
<keyword evidence="7 10" id="KW-1133">Transmembrane helix</keyword>
<feature type="transmembrane region" description="Helical" evidence="10">
    <location>
        <begin position="12"/>
        <end position="35"/>
    </location>
</feature>
<dbReference type="Pfam" id="PF00563">
    <property type="entry name" value="EAL"/>
    <property type="match status" value="1"/>
</dbReference>
<evidence type="ECO:0000256" key="5">
    <source>
        <dbReference type="ARBA" id="ARBA00022692"/>
    </source>
</evidence>
<dbReference type="InterPro" id="IPR001633">
    <property type="entry name" value="EAL_dom"/>
</dbReference>
<dbReference type="InterPro" id="IPR050706">
    <property type="entry name" value="Cyclic-di-GMP_PDE-like"/>
</dbReference>
<dbReference type="Gene3D" id="3.20.20.450">
    <property type="entry name" value="EAL domain"/>
    <property type="match status" value="1"/>
</dbReference>
<dbReference type="EC" id="3.1.4.52" evidence="2"/>
<name>A0A6S5D7Z6_AERVE</name>
<dbReference type="PANTHER" id="PTHR33121">
    <property type="entry name" value="CYCLIC DI-GMP PHOSPHODIESTERASE PDEF"/>
    <property type="match status" value="1"/>
</dbReference>
<evidence type="ECO:0000256" key="7">
    <source>
        <dbReference type="ARBA" id="ARBA00022989"/>
    </source>
</evidence>
<evidence type="ECO:0000256" key="10">
    <source>
        <dbReference type="SAM" id="Phobius"/>
    </source>
</evidence>
<gene>
    <name evidence="12" type="ORF">WP3W19E03_34740</name>
</gene>
<dbReference type="GO" id="GO:0071111">
    <property type="term" value="F:cyclic-guanylate-specific phosphodiesterase activity"/>
    <property type="evidence" value="ECO:0007669"/>
    <property type="project" value="UniProtKB-EC"/>
</dbReference>
<dbReference type="SUPFAM" id="SSF141868">
    <property type="entry name" value="EAL domain-like"/>
    <property type="match status" value="1"/>
</dbReference>
<evidence type="ECO:0000313" key="12">
    <source>
        <dbReference type="EMBL" id="BBR40949.1"/>
    </source>
</evidence>
<proteinExistence type="predicted"/>
<comment type="catalytic activity">
    <reaction evidence="9">
        <text>3',3'-c-di-GMP + H2O = 5'-phosphoguanylyl(3'-&gt;5')guanosine + H(+)</text>
        <dbReference type="Rhea" id="RHEA:24902"/>
        <dbReference type="ChEBI" id="CHEBI:15377"/>
        <dbReference type="ChEBI" id="CHEBI:15378"/>
        <dbReference type="ChEBI" id="CHEBI:58754"/>
        <dbReference type="ChEBI" id="CHEBI:58805"/>
        <dbReference type="EC" id="3.1.4.52"/>
    </reaction>
</comment>
<keyword evidence="4" id="KW-0973">c-di-GMP</keyword>
<keyword evidence="8 10" id="KW-0472">Membrane</keyword>
<comment type="subcellular location">
    <subcellularLocation>
        <location evidence="1">Cell membrane</location>
        <topology evidence="1">Multi-pass membrane protein</topology>
    </subcellularLocation>
</comment>
<dbReference type="RefSeq" id="WP_182938105.1">
    <property type="nucleotide sequence ID" value="NZ_AP022038.1"/>
</dbReference>
<dbReference type="Pfam" id="PF12792">
    <property type="entry name" value="CSS-motif"/>
    <property type="match status" value="1"/>
</dbReference>
<organism evidence="12 13">
    <name type="scientific">Aeromonas veronii</name>
    <dbReference type="NCBI Taxonomy" id="654"/>
    <lineage>
        <taxon>Bacteria</taxon>
        <taxon>Pseudomonadati</taxon>
        <taxon>Pseudomonadota</taxon>
        <taxon>Gammaproteobacteria</taxon>
        <taxon>Aeromonadales</taxon>
        <taxon>Aeromonadaceae</taxon>
        <taxon>Aeromonas</taxon>
    </lineage>
</organism>
<dbReference type="GO" id="GO:0005886">
    <property type="term" value="C:plasma membrane"/>
    <property type="evidence" value="ECO:0007669"/>
    <property type="project" value="UniProtKB-SubCell"/>
</dbReference>
<protein>
    <recommendedName>
        <fullName evidence="2">cyclic-guanylate-specific phosphodiesterase</fullName>
        <ecNumber evidence="2">3.1.4.52</ecNumber>
    </recommendedName>
</protein>
<evidence type="ECO:0000256" key="4">
    <source>
        <dbReference type="ARBA" id="ARBA00022636"/>
    </source>
</evidence>
<evidence type="ECO:0000256" key="8">
    <source>
        <dbReference type="ARBA" id="ARBA00023136"/>
    </source>
</evidence>
<evidence type="ECO:0000313" key="13">
    <source>
        <dbReference type="Proteomes" id="UP000515442"/>
    </source>
</evidence>
<evidence type="ECO:0000259" key="11">
    <source>
        <dbReference type="PROSITE" id="PS50883"/>
    </source>
</evidence>
<dbReference type="InterPro" id="IPR024744">
    <property type="entry name" value="CSS-motif_dom"/>
</dbReference>
<keyword evidence="5 10" id="KW-0812">Transmembrane</keyword>
<dbReference type="PROSITE" id="PS50883">
    <property type="entry name" value="EAL"/>
    <property type="match status" value="1"/>
</dbReference>
<evidence type="ECO:0000256" key="3">
    <source>
        <dbReference type="ARBA" id="ARBA00022475"/>
    </source>
</evidence>
<sequence length="509" mass="56351">MPFRRLKLRQLSMRILMALMMGCGILLLGGISVIWQTVTEIEQDAESRLQRAQLMFDRTLGYAQQAAMNVEKVIGAPCAEAALLLREQVIMVPDVRSANLTIGRRIYCTSLYGEYNGPMGPDNYVDGKLQLFSGNDTTPDRPLIVLRHEVEKGSALIAVDGYYLLNTLDIASKNSSMALVVGDKALFGSGQVGAAPSPAEEGYMALSSASFPYQVATLVTKDDYLAHAWRYSRDTLLLSPLLALLIGFGTFRLMGRSSSPAEELKRALIEEEFIPYLQPVVTGADEQCRGCEVLMRWQHPKQGMISPDRFIPLAEDSGLIVPMTSLLMAQVRDHFAPHASKLPAGFHFGFNICASHCKDLSLLIDCRAFINAFKDNPVKLVLELTERELIVADETTDQLFAELRQLGVMIAIDDFGTGHSSLTYLQQFQVDALKIDQSFVGMIGSDALSSHIVENVIDLATRLGLQLVAEGVETQVQADYLQARHVDYLQGYLYGRPIPMKQFRQTLFG</sequence>
<evidence type="ECO:0000256" key="6">
    <source>
        <dbReference type="ARBA" id="ARBA00022801"/>
    </source>
</evidence>
<evidence type="ECO:0000256" key="2">
    <source>
        <dbReference type="ARBA" id="ARBA00012282"/>
    </source>
</evidence>
<evidence type="ECO:0000256" key="1">
    <source>
        <dbReference type="ARBA" id="ARBA00004651"/>
    </source>
</evidence>
<dbReference type="SMART" id="SM00052">
    <property type="entry name" value="EAL"/>
    <property type="match status" value="1"/>
</dbReference>
<dbReference type="Proteomes" id="UP000515442">
    <property type="component" value="Chromosome"/>
</dbReference>
<evidence type="ECO:0000256" key="9">
    <source>
        <dbReference type="ARBA" id="ARBA00034290"/>
    </source>
</evidence>
<dbReference type="PANTHER" id="PTHR33121:SF80">
    <property type="entry name" value="CYCLIC DI-GMP PHOSPHODIESTERASE PDEL"/>
    <property type="match status" value="1"/>
</dbReference>
<dbReference type="CDD" id="cd01948">
    <property type="entry name" value="EAL"/>
    <property type="match status" value="1"/>
</dbReference>
<keyword evidence="3" id="KW-1003">Cell membrane</keyword>
<keyword evidence="6" id="KW-0378">Hydrolase</keyword>
<dbReference type="InterPro" id="IPR035919">
    <property type="entry name" value="EAL_sf"/>
</dbReference>
<reference evidence="12 13" key="1">
    <citation type="submission" date="2019-12" db="EMBL/GenBank/DDBJ databases">
        <title>complete genome sequences of Aeromonas veronii str. WP3-W19-ESBL-03 isolated from wastewater treatment plant effluent.</title>
        <authorList>
            <person name="Sekizuka T."/>
            <person name="Itokawa K."/>
            <person name="Yatsu K."/>
            <person name="Inamine Y."/>
            <person name="Kuroda M."/>
        </authorList>
    </citation>
    <scope>NUCLEOTIDE SEQUENCE [LARGE SCALE GENOMIC DNA]</scope>
    <source>
        <strain evidence="12 13">WP3-W19-ESBL-03</strain>
    </source>
</reference>
<accession>A0A6S5D7Z6</accession>